<dbReference type="KEGG" id="tmai:FVE67_05810"/>
<keyword evidence="1" id="KW-1133">Transmembrane helix</keyword>
<protein>
    <submittedName>
        <fullName evidence="2">Uncharacterized protein</fullName>
    </submittedName>
</protein>
<reference evidence="2 3" key="1">
    <citation type="submission" date="2019-08" db="EMBL/GenBank/DDBJ databases">
        <title>Complete genome sequence of Thermosulfurimonas marina SU872T, an anaerobic thermophilic chemolithoautotrophic bacterium isolated from a shallow marine hydrothermal vent.</title>
        <authorList>
            <person name="Allioux M."/>
            <person name="Jebbar M."/>
            <person name="Slobodkina G."/>
            <person name="Slobodkin A."/>
            <person name="Moalic Y."/>
            <person name="Frolova A."/>
            <person name="Shao Z."/>
            <person name="Alain K."/>
        </authorList>
    </citation>
    <scope>NUCLEOTIDE SEQUENCE [LARGE SCALE GENOMIC DNA]</scope>
    <source>
        <strain evidence="2 3">SU872</strain>
    </source>
</reference>
<proteinExistence type="predicted"/>
<name>A0A6H1WT52_9BACT</name>
<organism evidence="2 3">
    <name type="scientific">Thermosulfurimonas marina</name>
    <dbReference type="NCBI Taxonomy" id="2047767"/>
    <lineage>
        <taxon>Bacteria</taxon>
        <taxon>Pseudomonadati</taxon>
        <taxon>Thermodesulfobacteriota</taxon>
        <taxon>Thermodesulfobacteria</taxon>
        <taxon>Thermodesulfobacteriales</taxon>
        <taxon>Thermodesulfobacteriaceae</taxon>
        <taxon>Thermosulfurimonas</taxon>
    </lineage>
</organism>
<keyword evidence="1" id="KW-0472">Membrane</keyword>
<accession>A0A6H1WT52</accession>
<evidence type="ECO:0000256" key="1">
    <source>
        <dbReference type="SAM" id="Phobius"/>
    </source>
</evidence>
<dbReference type="RefSeq" id="WP_168719701.1">
    <property type="nucleotide sequence ID" value="NZ_CP042909.1"/>
</dbReference>
<dbReference type="EMBL" id="CP042909">
    <property type="protein sequence ID" value="QJA06351.1"/>
    <property type="molecule type" value="Genomic_DNA"/>
</dbReference>
<keyword evidence="1" id="KW-0812">Transmembrane</keyword>
<dbReference type="Proteomes" id="UP000501253">
    <property type="component" value="Chromosome"/>
</dbReference>
<evidence type="ECO:0000313" key="3">
    <source>
        <dbReference type="Proteomes" id="UP000501253"/>
    </source>
</evidence>
<keyword evidence="3" id="KW-1185">Reference proteome</keyword>
<feature type="transmembrane region" description="Helical" evidence="1">
    <location>
        <begin position="32"/>
        <end position="51"/>
    </location>
</feature>
<dbReference type="AlphaFoldDB" id="A0A6H1WT52"/>
<sequence length="63" mass="7126">MKSRDFLLKLALVVVAGWIFQALLKETIEGEVLLGGVIAFVLCFLCGLYCWHKHFEEREGLNG</sequence>
<gene>
    <name evidence="2" type="ORF">FVE67_05810</name>
</gene>
<evidence type="ECO:0000313" key="2">
    <source>
        <dbReference type="EMBL" id="QJA06351.1"/>
    </source>
</evidence>